<dbReference type="AlphaFoldDB" id="W4Q6P7"/>
<feature type="region of interest" description="Disordered" evidence="1">
    <location>
        <begin position="119"/>
        <end position="171"/>
    </location>
</feature>
<sequence>MPTVDMRINKEKRSDITGDPGNIQLEIGSVRKNLGTTNADLQRRQQINELYSNGATNIDSHGYQDNADPQHPAKIKFYLDEGLVNINTMTLTYEIEPFRAYSRAIEGGGALVDSTSAGGAVVKSTSSGGGSTQTSSSGGGTTATSSSGGGVATSTQSGGGTTQSSEAGGDHDHLVFREVDSSGPVRTLRYQGASSGGILELMGSGGNIRTAGSSGNHSHSVSIPSHTHNFNVPSHSHDVTIPNHQHTVNIPNHTHEIDIPAHAHQITLPDHTHDIEHGIFELSRRPSTVEIRVDGNLVPITDVRGRDIDIIPYLATDSSGKIQRGTWHEVTITPNDLGRITADIISRLFIQSQIGGTF</sequence>
<evidence type="ECO:0000313" key="2">
    <source>
        <dbReference type="EMBL" id="GAE27039.1"/>
    </source>
</evidence>
<gene>
    <name evidence="2" type="ORF">JCM9140_3151</name>
</gene>
<protein>
    <submittedName>
        <fullName evidence="2">Phage minor structural protein</fullName>
    </submittedName>
</protein>
<comment type="caution">
    <text evidence="2">The sequence shown here is derived from an EMBL/GenBank/DDBJ whole genome shotgun (WGS) entry which is preliminary data.</text>
</comment>
<name>W4Q6P7_9BACI</name>
<reference evidence="2" key="1">
    <citation type="journal article" date="2014" name="Genome Announc.">
        <title>Draft Genome Sequences of Three Alkaliphilic Bacillus Strains, Bacillus wakoensis JCM 9140T, Bacillus akibai JCM 9157T, and Bacillus hemicellulosilyticus JCM 9152T.</title>
        <authorList>
            <person name="Yuki M."/>
            <person name="Oshima K."/>
            <person name="Suda W."/>
            <person name="Oshida Y."/>
            <person name="Kitamura K."/>
            <person name="Iida T."/>
            <person name="Hattori M."/>
            <person name="Ohkuma M."/>
        </authorList>
    </citation>
    <scope>NUCLEOTIDE SEQUENCE [LARGE SCALE GENOMIC DNA]</scope>
    <source>
        <strain evidence="2">JCM 9140</strain>
    </source>
</reference>
<keyword evidence="3" id="KW-1185">Reference proteome</keyword>
<feature type="compositionally biased region" description="Gly residues" evidence="1">
    <location>
        <begin position="127"/>
        <end position="161"/>
    </location>
</feature>
<dbReference type="Proteomes" id="UP000018890">
    <property type="component" value="Unassembled WGS sequence"/>
</dbReference>
<evidence type="ECO:0000256" key="1">
    <source>
        <dbReference type="SAM" id="MobiDB-lite"/>
    </source>
</evidence>
<evidence type="ECO:0000313" key="3">
    <source>
        <dbReference type="Proteomes" id="UP000018890"/>
    </source>
</evidence>
<organism evidence="2 3">
    <name type="scientific">Halalkalibacter wakoensis JCM 9140</name>
    <dbReference type="NCBI Taxonomy" id="1236970"/>
    <lineage>
        <taxon>Bacteria</taxon>
        <taxon>Bacillati</taxon>
        <taxon>Bacillota</taxon>
        <taxon>Bacilli</taxon>
        <taxon>Bacillales</taxon>
        <taxon>Bacillaceae</taxon>
        <taxon>Halalkalibacter</taxon>
    </lineage>
</organism>
<dbReference type="EMBL" id="BAUT01000037">
    <property type="protein sequence ID" value="GAE27039.1"/>
    <property type="molecule type" value="Genomic_DNA"/>
</dbReference>
<accession>W4Q6P7</accession>
<proteinExistence type="predicted"/>
<dbReference type="STRING" id="1236970.JCM9140_3151"/>